<protein>
    <submittedName>
        <fullName evidence="14">GH12680</fullName>
    </submittedName>
</protein>
<dbReference type="SUPFAM" id="SSF142877">
    <property type="entry name" value="EndoU-like"/>
    <property type="match status" value="1"/>
</dbReference>
<keyword evidence="6 11" id="KW-0255">Endonuclease</keyword>
<dbReference type="PANTHER" id="PTHR12439">
    <property type="entry name" value="PLACENTAL PROTEIN 11-RELATED"/>
    <property type="match status" value="1"/>
</dbReference>
<feature type="compositionally biased region" description="Low complexity" evidence="12">
    <location>
        <begin position="127"/>
        <end position="138"/>
    </location>
</feature>
<gene>
    <name evidence="14" type="primary">Dgri\GH12680</name>
    <name evidence="14" type="ORF">Dgri_GH12680</name>
</gene>
<keyword evidence="15" id="KW-1185">Reference proteome</keyword>
<keyword evidence="4 11" id="KW-0540">Nuclease</keyword>
<evidence type="ECO:0000256" key="5">
    <source>
        <dbReference type="ARBA" id="ARBA00022723"/>
    </source>
</evidence>
<dbReference type="InterPro" id="IPR037227">
    <property type="entry name" value="EndoU-like"/>
</dbReference>
<evidence type="ECO:0000256" key="8">
    <source>
        <dbReference type="ARBA" id="ARBA00022884"/>
    </source>
</evidence>
<comment type="subunit">
    <text evidence="3 11">Monomer.</text>
</comment>
<dbReference type="OrthoDB" id="430326at2759"/>
<keyword evidence="9 11" id="KW-0464">Manganese</keyword>
<dbReference type="KEGG" id="dgr:6564498"/>
<keyword evidence="8 11" id="KW-0694">RNA-binding</keyword>
<dbReference type="PROSITE" id="PS51959">
    <property type="entry name" value="ENDOU"/>
    <property type="match status" value="1"/>
</dbReference>
<evidence type="ECO:0000256" key="1">
    <source>
        <dbReference type="ARBA" id="ARBA00001936"/>
    </source>
</evidence>
<dbReference type="CDD" id="cd21159">
    <property type="entry name" value="XendoU"/>
    <property type="match status" value="1"/>
</dbReference>
<dbReference type="EMBL" id="CH916370">
    <property type="protein sequence ID" value="EDW00105.1"/>
    <property type="molecule type" value="Genomic_DNA"/>
</dbReference>
<feature type="region of interest" description="Disordered" evidence="12">
    <location>
        <begin position="169"/>
        <end position="412"/>
    </location>
</feature>
<accession>B4JKK2</accession>
<evidence type="ECO:0000313" key="14">
    <source>
        <dbReference type="EMBL" id="EDW00105.1"/>
    </source>
</evidence>
<sequence length="676" mass="70848">MRCLALNALLVCIIVIAGQSQITAGYRSEIEITPEPDVETTTKKSGWFGGFKKFFGSSSKETETTTTTSTTTTTTTARPVMPAIAQKPPPLVISHAPLMPLGPRPDTPSSSPFGGSGSALHGPQWPAAPAGGAAVSAGGAAASAGGAAAAAGGATAAVGGVAGPGNHQTNNIAASTSTSTATATSTWQQGRPQFGGASTAANLPPGFAPYRPQKPQPSGFDLSYSGGGANANNGPRPNFGLAPMTSSTTSTTTTTTSTTTTTQRPRIDMQPGGVDLRFGGSTTTTSTVKPLSPQHKDEFPTLPVPRRPSIGEDYPVLPTPKSPGAIGIPTPRTPTSPSAWQVPLPTPAVKPAAATTPAATHGSSGGSWGGSSGGSWGGSSGGSSGVSFVPHTGGSTSTTVRPGFGSSGNSLASDDEIRQLTEQLYTKETNSQLSLINVNLQGRTRSIDSADEAPQPLLTVDAKALEPLTIAKMLLLFNNYEQDTLVNEHVTANERKEENEFLDAVMATSVMRQAMLFLQQKGLVTPDPKTHRDLVKELWFTQYSRGQGKIGSSGFEHVFVHEVKNGTIIGFHNWVYVNEEEKAGRFDYKGYMKEQDIGTKGKVLKVRFSHEGLNKPVDTMFIGTSPELELALYTVCFQLRPDRTCPVSLGNTKFGIVTYSWRYRGKSLIGSAYPEI</sequence>
<organism evidence="15">
    <name type="scientific">Drosophila grimshawi</name>
    <name type="common">Hawaiian fruit fly</name>
    <name type="synonym">Idiomyia grimshawi</name>
    <dbReference type="NCBI Taxonomy" id="7222"/>
    <lineage>
        <taxon>Eukaryota</taxon>
        <taxon>Metazoa</taxon>
        <taxon>Ecdysozoa</taxon>
        <taxon>Arthropoda</taxon>
        <taxon>Hexapoda</taxon>
        <taxon>Insecta</taxon>
        <taxon>Pterygota</taxon>
        <taxon>Neoptera</taxon>
        <taxon>Endopterygota</taxon>
        <taxon>Diptera</taxon>
        <taxon>Brachycera</taxon>
        <taxon>Muscomorpha</taxon>
        <taxon>Ephydroidea</taxon>
        <taxon>Drosophilidae</taxon>
        <taxon>Drosophila</taxon>
        <taxon>Hawaiian Drosophila</taxon>
    </lineage>
</organism>
<dbReference type="InterPro" id="IPR039787">
    <property type="entry name" value="ENDOU"/>
</dbReference>
<keyword evidence="7 11" id="KW-0378">Hydrolase</keyword>
<feature type="region of interest" description="Disordered" evidence="12">
    <location>
        <begin position="97"/>
        <end position="138"/>
    </location>
</feature>
<feature type="compositionally biased region" description="Low complexity" evidence="12">
    <location>
        <begin position="245"/>
        <end position="262"/>
    </location>
</feature>
<evidence type="ECO:0000256" key="3">
    <source>
        <dbReference type="ARBA" id="ARBA00011245"/>
    </source>
</evidence>
<evidence type="ECO:0000256" key="6">
    <source>
        <dbReference type="ARBA" id="ARBA00022759"/>
    </source>
</evidence>
<reference evidence="14 15" key="1">
    <citation type="journal article" date="2007" name="Nature">
        <title>Evolution of genes and genomes on the Drosophila phylogeny.</title>
        <authorList>
            <consortium name="Drosophila 12 Genomes Consortium"/>
            <person name="Clark A.G."/>
            <person name="Eisen M.B."/>
            <person name="Smith D.R."/>
            <person name="Bergman C.M."/>
            <person name="Oliver B."/>
            <person name="Markow T.A."/>
            <person name="Kaufman T.C."/>
            <person name="Kellis M."/>
            <person name="Gelbart W."/>
            <person name="Iyer V.N."/>
            <person name="Pollard D.A."/>
            <person name="Sackton T.B."/>
            <person name="Larracuente A.M."/>
            <person name="Singh N.D."/>
            <person name="Abad J.P."/>
            <person name="Abt D.N."/>
            <person name="Adryan B."/>
            <person name="Aguade M."/>
            <person name="Akashi H."/>
            <person name="Anderson W.W."/>
            <person name="Aquadro C.F."/>
            <person name="Ardell D.H."/>
            <person name="Arguello R."/>
            <person name="Artieri C.G."/>
            <person name="Barbash D.A."/>
            <person name="Barker D."/>
            <person name="Barsanti P."/>
            <person name="Batterham P."/>
            <person name="Batzoglou S."/>
            <person name="Begun D."/>
            <person name="Bhutkar A."/>
            <person name="Blanco E."/>
            <person name="Bosak S.A."/>
            <person name="Bradley R.K."/>
            <person name="Brand A.D."/>
            <person name="Brent M.R."/>
            <person name="Brooks A.N."/>
            <person name="Brown R.H."/>
            <person name="Butlin R.K."/>
            <person name="Caggese C."/>
            <person name="Calvi B.R."/>
            <person name="Bernardo de Carvalho A."/>
            <person name="Caspi A."/>
            <person name="Castrezana S."/>
            <person name="Celniker S.E."/>
            <person name="Chang J.L."/>
            <person name="Chapple C."/>
            <person name="Chatterji S."/>
            <person name="Chinwalla A."/>
            <person name="Civetta A."/>
            <person name="Clifton S.W."/>
            <person name="Comeron J.M."/>
            <person name="Costello J.C."/>
            <person name="Coyne J.A."/>
            <person name="Daub J."/>
            <person name="David R.G."/>
            <person name="Delcher A.L."/>
            <person name="Delehaunty K."/>
            <person name="Do C.B."/>
            <person name="Ebling H."/>
            <person name="Edwards K."/>
            <person name="Eickbush T."/>
            <person name="Evans J.D."/>
            <person name="Filipski A."/>
            <person name="Findeiss S."/>
            <person name="Freyhult E."/>
            <person name="Fulton L."/>
            <person name="Fulton R."/>
            <person name="Garcia A.C."/>
            <person name="Gardiner A."/>
            <person name="Garfield D.A."/>
            <person name="Garvin B.E."/>
            <person name="Gibson G."/>
            <person name="Gilbert D."/>
            <person name="Gnerre S."/>
            <person name="Godfrey J."/>
            <person name="Good R."/>
            <person name="Gotea V."/>
            <person name="Gravely B."/>
            <person name="Greenberg A.J."/>
            <person name="Griffiths-Jones S."/>
            <person name="Gross S."/>
            <person name="Guigo R."/>
            <person name="Gustafson E.A."/>
            <person name="Haerty W."/>
            <person name="Hahn M.W."/>
            <person name="Halligan D.L."/>
            <person name="Halpern A.L."/>
            <person name="Halter G.M."/>
            <person name="Han M.V."/>
            <person name="Heger A."/>
            <person name="Hillier L."/>
            <person name="Hinrichs A.S."/>
            <person name="Holmes I."/>
            <person name="Hoskins R.A."/>
            <person name="Hubisz M.J."/>
            <person name="Hultmark D."/>
            <person name="Huntley M.A."/>
            <person name="Jaffe D.B."/>
            <person name="Jagadeeshan S."/>
            <person name="Jeck W.R."/>
            <person name="Johnson J."/>
            <person name="Jones C.D."/>
            <person name="Jordan W.C."/>
            <person name="Karpen G.H."/>
            <person name="Kataoka E."/>
            <person name="Keightley P.D."/>
            <person name="Kheradpour P."/>
            <person name="Kirkness E.F."/>
            <person name="Koerich L.B."/>
            <person name="Kristiansen K."/>
            <person name="Kudrna D."/>
            <person name="Kulathinal R.J."/>
            <person name="Kumar S."/>
            <person name="Kwok R."/>
            <person name="Lander E."/>
            <person name="Langley C.H."/>
            <person name="Lapoint R."/>
            <person name="Lazzaro B.P."/>
            <person name="Lee S.J."/>
            <person name="Levesque L."/>
            <person name="Li R."/>
            <person name="Lin C.F."/>
            <person name="Lin M.F."/>
            <person name="Lindblad-Toh K."/>
            <person name="Llopart A."/>
            <person name="Long M."/>
            <person name="Low L."/>
            <person name="Lozovsky E."/>
            <person name="Lu J."/>
            <person name="Luo M."/>
            <person name="Machado C.A."/>
            <person name="Makalowski W."/>
            <person name="Marzo M."/>
            <person name="Matsuda M."/>
            <person name="Matzkin L."/>
            <person name="McAllister B."/>
            <person name="McBride C.S."/>
            <person name="McKernan B."/>
            <person name="McKernan K."/>
            <person name="Mendez-Lago M."/>
            <person name="Minx P."/>
            <person name="Mollenhauer M.U."/>
            <person name="Montooth K."/>
            <person name="Mount S.M."/>
            <person name="Mu X."/>
            <person name="Myers E."/>
            <person name="Negre B."/>
            <person name="Newfeld S."/>
            <person name="Nielsen R."/>
            <person name="Noor M.A."/>
            <person name="O'Grady P."/>
            <person name="Pachter L."/>
            <person name="Papaceit M."/>
            <person name="Parisi M.J."/>
            <person name="Parisi M."/>
            <person name="Parts L."/>
            <person name="Pedersen J.S."/>
            <person name="Pesole G."/>
            <person name="Phillippy A.M."/>
            <person name="Ponting C.P."/>
            <person name="Pop M."/>
            <person name="Porcelli D."/>
            <person name="Powell J.R."/>
            <person name="Prohaska S."/>
            <person name="Pruitt K."/>
            <person name="Puig M."/>
            <person name="Quesneville H."/>
            <person name="Ram K.R."/>
            <person name="Rand D."/>
            <person name="Rasmussen M.D."/>
            <person name="Reed L.K."/>
            <person name="Reenan R."/>
            <person name="Reily A."/>
            <person name="Remington K.A."/>
            <person name="Rieger T.T."/>
            <person name="Ritchie M.G."/>
            <person name="Robin C."/>
            <person name="Rogers Y.H."/>
            <person name="Rohde C."/>
            <person name="Rozas J."/>
            <person name="Rubenfield M.J."/>
            <person name="Ruiz A."/>
            <person name="Russo S."/>
            <person name="Salzberg S.L."/>
            <person name="Sanchez-Gracia A."/>
            <person name="Saranga D.J."/>
            <person name="Sato H."/>
            <person name="Schaeffer S.W."/>
            <person name="Schatz M.C."/>
            <person name="Schlenke T."/>
            <person name="Schwartz R."/>
            <person name="Segarra C."/>
            <person name="Singh R.S."/>
            <person name="Sirot L."/>
            <person name="Sirota M."/>
            <person name="Sisneros N.B."/>
            <person name="Smith C.D."/>
            <person name="Smith T.F."/>
            <person name="Spieth J."/>
            <person name="Stage D.E."/>
            <person name="Stark A."/>
            <person name="Stephan W."/>
            <person name="Strausberg R.L."/>
            <person name="Strempel S."/>
            <person name="Sturgill D."/>
            <person name="Sutton G."/>
            <person name="Sutton G.G."/>
            <person name="Tao W."/>
            <person name="Teichmann S."/>
            <person name="Tobari Y.N."/>
            <person name="Tomimura Y."/>
            <person name="Tsolas J.M."/>
            <person name="Valente V.L."/>
            <person name="Venter E."/>
            <person name="Venter J.C."/>
            <person name="Vicario S."/>
            <person name="Vieira F.G."/>
            <person name="Vilella A.J."/>
            <person name="Villasante A."/>
            <person name="Walenz B."/>
            <person name="Wang J."/>
            <person name="Wasserman M."/>
            <person name="Watts T."/>
            <person name="Wilson D."/>
            <person name="Wilson R.K."/>
            <person name="Wing R.A."/>
            <person name="Wolfner M.F."/>
            <person name="Wong A."/>
            <person name="Wong G.K."/>
            <person name="Wu C.I."/>
            <person name="Wu G."/>
            <person name="Yamamoto D."/>
            <person name="Yang H.P."/>
            <person name="Yang S.P."/>
            <person name="Yorke J.A."/>
            <person name="Yoshida K."/>
            <person name="Zdobnov E."/>
            <person name="Zhang P."/>
            <person name="Zhang Y."/>
            <person name="Zimin A.V."/>
            <person name="Baldwin J."/>
            <person name="Abdouelleil A."/>
            <person name="Abdulkadir J."/>
            <person name="Abebe A."/>
            <person name="Abera B."/>
            <person name="Abreu J."/>
            <person name="Acer S.C."/>
            <person name="Aftuck L."/>
            <person name="Alexander A."/>
            <person name="An P."/>
            <person name="Anderson E."/>
            <person name="Anderson S."/>
            <person name="Arachi H."/>
            <person name="Azer M."/>
            <person name="Bachantsang P."/>
            <person name="Barry A."/>
            <person name="Bayul T."/>
            <person name="Berlin A."/>
            <person name="Bessette D."/>
            <person name="Bloom T."/>
            <person name="Blye J."/>
            <person name="Boguslavskiy L."/>
            <person name="Bonnet C."/>
            <person name="Boukhgalter B."/>
            <person name="Bourzgui I."/>
            <person name="Brown A."/>
            <person name="Cahill P."/>
            <person name="Channer S."/>
            <person name="Cheshatsang Y."/>
            <person name="Chuda L."/>
            <person name="Citroen M."/>
            <person name="Collymore A."/>
            <person name="Cooke P."/>
            <person name="Costello M."/>
            <person name="D'Aco K."/>
            <person name="Daza R."/>
            <person name="De Haan G."/>
            <person name="DeGray S."/>
            <person name="DeMaso C."/>
            <person name="Dhargay N."/>
            <person name="Dooley K."/>
            <person name="Dooley E."/>
            <person name="Doricent M."/>
            <person name="Dorje P."/>
            <person name="Dorjee K."/>
            <person name="Dupes A."/>
            <person name="Elong R."/>
            <person name="Falk J."/>
            <person name="Farina A."/>
            <person name="Faro S."/>
            <person name="Ferguson D."/>
            <person name="Fisher S."/>
            <person name="Foley C.D."/>
            <person name="Franke A."/>
            <person name="Friedrich D."/>
            <person name="Gadbois L."/>
            <person name="Gearin G."/>
            <person name="Gearin C.R."/>
            <person name="Giannoukos G."/>
            <person name="Goode T."/>
            <person name="Graham J."/>
            <person name="Grandbois E."/>
            <person name="Grewal S."/>
            <person name="Gyaltsen K."/>
            <person name="Hafez N."/>
            <person name="Hagos B."/>
            <person name="Hall J."/>
            <person name="Henson C."/>
            <person name="Hollinger A."/>
            <person name="Honan T."/>
            <person name="Huard M.D."/>
            <person name="Hughes L."/>
            <person name="Hurhula B."/>
            <person name="Husby M.E."/>
            <person name="Kamat A."/>
            <person name="Kanga B."/>
            <person name="Kashin S."/>
            <person name="Khazanovich D."/>
            <person name="Kisner P."/>
            <person name="Lance K."/>
            <person name="Lara M."/>
            <person name="Lee W."/>
            <person name="Lennon N."/>
            <person name="Letendre F."/>
            <person name="LeVine R."/>
            <person name="Lipovsky A."/>
            <person name="Liu X."/>
            <person name="Liu J."/>
            <person name="Liu S."/>
            <person name="Lokyitsang T."/>
            <person name="Lokyitsang Y."/>
            <person name="Lubonja R."/>
            <person name="Lui A."/>
            <person name="MacDonald P."/>
            <person name="Magnisalis V."/>
            <person name="Maru K."/>
            <person name="Matthews C."/>
            <person name="McCusker W."/>
            <person name="McDonough S."/>
            <person name="Mehta T."/>
            <person name="Meldrim J."/>
            <person name="Meneus L."/>
            <person name="Mihai O."/>
            <person name="Mihalev A."/>
            <person name="Mihova T."/>
            <person name="Mittelman R."/>
            <person name="Mlenga V."/>
            <person name="Montmayeur A."/>
            <person name="Mulrain L."/>
            <person name="Navidi A."/>
            <person name="Naylor J."/>
            <person name="Negash T."/>
            <person name="Nguyen T."/>
            <person name="Nguyen N."/>
            <person name="Nicol R."/>
            <person name="Norbu C."/>
            <person name="Norbu N."/>
            <person name="Novod N."/>
            <person name="O'Neill B."/>
            <person name="Osman S."/>
            <person name="Markiewicz E."/>
            <person name="Oyono O.L."/>
            <person name="Patti C."/>
            <person name="Phunkhang P."/>
            <person name="Pierre F."/>
            <person name="Priest M."/>
            <person name="Raghuraman S."/>
            <person name="Rege F."/>
            <person name="Reyes R."/>
            <person name="Rise C."/>
            <person name="Rogov P."/>
            <person name="Ross K."/>
            <person name="Ryan E."/>
            <person name="Settipalli S."/>
            <person name="Shea T."/>
            <person name="Sherpa N."/>
            <person name="Shi L."/>
            <person name="Shih D."/>
            <person name="Sparrow T."/>
            <person name="Spaulding J."/>
            <person name="Stalker J."/>
            <person name="Stange-Thomann N."/>
            <person name="Stavropoulos S."/>
            <person name="Stone C."/>
            <person name="Strader C."/>
            <person name="Tesfaye S."/>
            <person name="Thomson T."/>
            <person name="Thoulutsang Y."/>
            <person name="Thoulutsang D."/>
            <person name="Topham K."/>
            <person name="Topping I."/>
            <person name="Tsamla T."/>
            <person name="Vassiliev H."/>
            <person name="Vo A."/>
            <person name="Wangchuk T."/>
            <person name="Wangdi T."/>
            <person name="Weiand M."/>
            <person name="Wilkinson J."/>
            <person name="Wilson A."/>
            <person name="Yadav S."/>
            <person name="Young G."/>
            <person name="Yu Q."/>
            <person name="Zembek L."/>
            <person name="Zhong D."/>
            <person name="Zimmer A."/>
            <person name="Zwirko Z."/>
            <person name="Jaffe D.B."/>
            <person name="Alvarez P."/>
            <person name="Brockman W."/>
            <person name="Butler J."/>
            <person name="Chin C."/>
            <person name="Gnerre S."/>
            <person name="Grabherr M."/>
            <person name="Kleber M."/>
            <person name="Mauceli E."/>
            <person name="MacCallum I."/>
        </authorList>
    </citation>
    <scope>NUCLEOTIDE SEQUENCE [LARGE SCALE GENOMIC DNA]</scope>
    <source>
        <strain evidence="15">Tucson 15287-2541.00</strain>
    </source>
</reference>
<dbReference type="FunCoup" id="B4JKK2">
    <property type="interactions" value="2"/>
</dbReference>
<dbReference type="GO" id="GO:0004521">
    <property type="term" value="F:RNA endonuclease activity"/>
    <property type="evidence" value="ECO:0007669"/>
    <property type="project" value="UniProtKB-UniRule"/>
</dbReference>
<dbReference type="InParanoid" id="B4JKK2"/>
<comment type="cofactor">
    <cofactor evidence="1 11">
        <name>Mn(2+)</name>
        <dbReference type="ChEBI" id="CHEBI:29035"/>
    </cofactor>
</comment>
<dbReference type="HOGENOM" id="CLU_036748_0_0_1"/>
<feature type="domain" description="EndoU" evidence="13">
    <location>
        <begin position="413"/>
        <end position="676"/>
    </location>
</feature>
<evidence type="ECO:0000256" key="2">
    <source>
        <dbReference type="ARBA" id="ARBA00010168"/>
    </source>
</evidence>
<dbReference type="AlphaFoldDB" id="B4JKK2"/>
<feature type="compositionally biased region" description="Gly residues" evidence="12">
    <location>
        <begin position="363"/>
        <end position="384"/>
    </location>
</feature>
<dbReference type="InterPro" id="IPR018998">
    <property type="entry name" value="EndoU_C"/>
</dbReference>
<dbReference type="Proteomes" id="UP000001070">
    <property type="component" value="Unassembled WGS sequence"/>
</dbReference>
<dbReference type="Pfam" id="PF09412">
    <property type="entry name" value="XendoU"/>
    <property type="match status" value="1"/>
</dbReference>
<feature type="compositionally biased region" description="Low complexity" evidence="12">
    <location>
        <begin position="347"/>
        <end position="362"/>
    </location>
</feature>
<name>B4JKK2_DROGR</name>
<dbReference type="GO" id="GO:0016787">
    <property type="term" value="F:hydrolase activity"/>
    <property type="evidence" value="ECO:0007669"/>
    <property type="project" value="UniProtKB-KW"/>
</dbReference>
<evidence type="ECO:0000256" key="10">
    <source>
        <dbReference type="ARBA" id="ARBA00023239"/>
    </source>
</evidence>
<dbReference type="SMR" id="B4JKK2"/>
<dbReference type="eggNOG" id="KOG2849">
    <property type="taxonomic scope" value="Eukaryota"/>
</dbReference>
<dbReference type="GO" id="GO:0003723">
    <property type="term" value="F:RNA binding"/>
    <property type="evidence" value="ECO:0007669"/>
    <property type="project" value="UniProtKB-UniRule"/>
</dbReference>
<dbReference type="PhylomeDB" id="B4JKK2"/>
<feature type="compositionally biased region" description="Polar residues" evidence="12">
    <location>
        <begin position="280"/>
        <end position="289"/>
    </location>
</feature>
<comment type="similarity">
    <text evidence="2 11">Belongs to the ENDOU family.</text>
</comment>
<evidence type="ECO:0000259" key="13">
    <source>
        <dbReference type="PROSITE" id="PS51959"/>
    </source>
</evidence>
<keyword evidence="11" id="KW-0732">Signal</keyword>
<dbReference type="GO" id="GO:0046872">
    <property type="term" value="F:metal ion binding"/>
    <property type="evidence" value="ECO:0007669"/>
    <property type="project" value="UniProtKB-UniRule"/>
</dbReference>
<feature type="compositionally biased region" description="Low complexity" evidence="12">
    <location>
        <begin position="173"/>
        <end position="186"/>
    </location>
</feature>
<keyword evidence="10" id="KW-0456">Lyase</keyword>
<proteinExistence type="inferred from homology"/>
<evidence type="ECO:0000256" key="11">
    <source>
        <dbReference type="RuleBase" id="RU367085"/>
    </source>
</evidence>
<keyword evidence="5 11" id="KW-0479">Metal-binding</keyword>
<dbReference type="PANTHER" id="PTHR12439:SF42">
    <property type="entry name" value="ENDORIBONUCLEASE-RELATED"/>
    <property type="match status" value="1"/>
</dbReference>
<dbReference type="OMA" id="FNNYEQD"/>
<evidence type="ECO:0000256" key="4">
    <source>
        <dbReference type="ARBA" id="ARBA00022722"/>
    </source>
</evidence>
<feature type="chain" id="PRO_5026375451" evidence="11">
    <location>
        <begin position="19"/>
        <end position="676"/>
    </location>
</feature>
<feature type="signal peptide" evidence="11">
    <location>
        <begin position="1"/>
        <end position="18"/>
    </location>
</feature>
<evidence type="ECO:0000256" key="9">
    <source>
        <dbReference type="ARBA" id="ARBA00023211"/>
    </source>
</evidence>
<evidence type="ECO:0000256" key="7">
    <source>
        <dbReference type="ARBA" id="ARBA00022801"/>
    </source>
</evidence>
<dbReference type="GO" id="GO:0016829">
    <property type="term" value="F:lyase activity"/>
    <property type="evidence" value="ECO:0007669"/>
    <property type="project" value="UniProtKB-KW"/>
</dbReference>
<evidence type="ECO:0000256" key="12">
    <source>
        <dbReference type="SAM" id="MobiDB-lite"/>
    </source>
</evidence>
<evidence type="ECO:0000313" key="15">
    <source>
        <dbReference type="Proteomes" id="UP000001070"/>
    </source>
</evidence>